<dbReference type="CDD" id="cd00077">
    <property type="entry name" value="HDc"/>
    <property type="match status" value="1"/>
</dbReference>
<dbReference type="InterPro" id="IPR006675">
    <property type="entry name" value="HDIG_dom"/>
</dbReference>
<keyword evidence="5" id="KW-1185">Reference proteome</keyword>
<dbReference type="InterPro" id="IPR006674">
    <property type="entry name" value="HD_domain"/>
</dbReference>
<dbReference type="RefSeq" id="WP_390296114.1">
    <property type="nucleotide sequence ID" value="NZ_JBHSFU010000006.1"/>
</dbReference>
<feature type="transmembrane region" description="Helical" evidence="2">
    <location>
        <begin position="20"/>
        <end position="42"/>
    </location>
</feature>
<evidence type="ECO:0000313" key="5">
    <source>
        <dbReference type="Proteomes" id="UP001595989"/>
    </source>
</evidence>
<dbReference type="InterPro" id="IPR011624">
    <property type="entry name" value="Metal-dep_PHydrolase_7TM_extra"/>
</dbReference>
<feature type="region of interest" description="Disordered" evidence="1">
    <location>
        <begin position="112"/>
        <end position="132"/>
    </location>
</feature>
<dbReference type="InterPro" id="IPR052722">
    <property type="entry name" value="PgpH_phosphodiesterase"/>
</dbReference>
<evidence type="ECO:0000256" key="2">
    <source>
        <dbReference type="SAM" id="Phobius"/>
    </source>
</evidence>
<keyword evidence="2" id="KW-1133">Transmembrane helix</keyword>
<dbReference type="PROSITE" id="PS51831">
    <property type="entry name" value="HD"/>
    <property type="match status" value="1"/>
</dbReference>
<dbReference type="InterPro" id="IPR011621">
    <property type="entry name" value="Metal-dep_PHydrolase_7TM_intra"/>
</dbReference>
<dbReference type="InterPro" id="IPR003607">
    <property type="entry name" value="HD/PDEase_dom"/>
</dbReference>
<accession>A0ABV9DJC3</accession>
<evidence type="ECO:0000256" key="1">
    <source>
        <dbReference type="SAM" id="MobiDB-lite"/>
    </source>
</evidence>
<comment type="caution">
    <text evidence="4">The sequence shown here is derived from an EMBL/GenBank/DDBJ whole genome shotgun (WGS) entry which is preliminary data.</text>
</comment>
<feature type="transmembrane region" description="Helical" evidence="2">
    <location>
        <begin position="420"/>
        <end position="442"/>
    </location>
</feature>
<dbReference type="PANTHER" id="PTHR36442">
    <property type="entry name" value="CYCLIC-DI-AMP PHOSPHODIESTERASE PGPH"/>
    <property type="match status" value="1"/>
</dbReference>
<feature type="transmembrane region" description="Helical" evidence="2">
    <location>
        <begin position="454"/>
        <end position="475"/>
    </location>
</feature>
<organism evidence="4 5">
    <name type="scientific">Virgibacillus kekensis</name>
    <dbReference type="NCBI Taxonomy" id="202261"/>
    <lineage>
        <taxon>Bacteria</taxon>
        <taxon>Bacillati</taxon>
        <taxon>Bacillota</taxon>
        <taxon>Bacilli</taxon>
        <taxon>Bacillales</taxon>
        <taxon>Bacillaceae</taxon>
        <taxon>Virgibacillus</taxon>
    </lineage>
</organism>
<proteinExistence type="predicted"/>
<feature type="transmembrane region" description="Helical" evidence="2">
    <location>
        <begin position="319"/>
        <end position="339"/>
    </location>
</feature>
<feature type="transmembrane region" description="Helical" evidence="2">
    <location>
        <begin position="284"/>
        <end position="307"/>
    </location>
</feature>
<gene>
    <name evidence="4" type="ORF">ACFO3D_11605</name>
</gene>
<feature type="domain" description="HD" evidence="3">
    <location>
        <begin position="508"/>
        <end position="650"/>
    </location>
</feature>
<keyword evidence="2" id="KW-0812">Transmembrane</keyword>
<protein>
    <submittedName>
        <fullName evidence="4">HD family phosphohydrolase</fullName>
    </submittedName>
</protein>
<reference evidence="5" key="1">
    <citation type="journal article" date="2019" name="Int. J. Syst. Evol. Microbiol.">
        <title>The Global Catalogue of Microorganisms (GCM) 10K type strain sequencing project: providing services to taxonomists for standard genome sequencing and annotation.</title>
        <authorList>
            <consortium name="The Broad Institute Genomics Platform"/>
            <consortium name="The Broad Institute Genome Sequencing Center for Infectious Disease"/>
            <person name="Wu L."/>
            <person name="Ma J."/>
        </authorList>
    </citation>
    <scope>NUCLEOTIDE SEQUENCE [LARGE SCALE GENOMIC DNA]</scope>
    <source>
        <strain evidence="5">CGMCC 4.7426</strain>
    </source>
</reference>
<feature type="transmembrane region" description="Helical" evidence="2">
    <location>
        <begin position="395"/>
        <end position="413"/>
    </location>
</feature>
<dbReference type="SMART" id="SM00471">
    <property type="entry name" value="HDc"/>
    <property type="match status" value="1"/>
</dbReference>
<dbReference type="Pfam" id="PF07697">
    <property type="entry name" value="7TMR-HDED"/>
    <property type="match status" value="1"/>
</dbReference>
<evidence type="ECO:0000313" key="4">
    <source>
        <dbReference type="EMBL" id="MFC4558851.1"/>
    </source>
</evidence>
<dbReference type="NCBIfam" id="TIGR00277">
    <property type="entry name" value="HDIG"/>
    <property type="match status" value="1"/>
</dbReference>
<name>A0ABV9DJC3_9BACI</name>
<feature type="transmembrane region" description="Helical" evidence="2">
    <location>
        <begin position="370"/>
        <end position="389"/>
    </location>
</feature>
<dbReference type="Proteomes" id="UP001595989">
    <property type="component" value="Unassembled WGS sequence"/>
</dbReference>
<keyword evidence="2" id="KW-0472">Membrane</keyword>
<sequence length="716" mass="79994">MKKMWRGFTYKSRKLRTVWIPIILPAVVLGVIFFLVTFNNVYTKTYDMERFSTARETIHSPITVVNEQETQRKTREIVQSVEDRYNVSAEITDEQVGYVEEIFDAIDMLEEEASGETGPVPDKEASTVTPPTTREKVLRLKEMLSGEITEVINDGIFYQLVEVDQEIRLKGKELFITALKEVLNSGVRVENLQSAIAEMNQRIKYSALDSSIKEPLNALSEFAVKENSFFDVEKTMEARKQAASRVEPVTIRAGEIIVREGQTITNEVYENLKLVGLLDKDRNIYPVIGLALLIMLVISLIAYEMSLLLKNKALDNGKIAFILLASILVIGIMKVVSLFDTPDGHLYLAVPAAMGVLLAKQLLNERFAIVLSMLYAVLGSIIFNSHIPGSLNMEAGIYFFFTQMAGIIFLINVKDRLAILKAGAGIAAINITVVLLFLFLSFENFAVGEVLSQAGYGIASAFLSAVLTIGLLPFFETGLGILSDAKLLTLANPNQPLLKKILTEAPGTYHHSIMVANLSETACEAIGANGLLARVGAYYHDIGKTVRPHYFIENQLAIKNPHDFITPSQSAEIIISHPYDGADMLKKHKLPKEIIQIAMQHHGTTLLKFFYYKEKESNKIVSEDDFRYPGPRPQTKEAAIICICDSVEAAVRSLKEPTEEKIEEIVASIVTDRMMDGQLNECPITMRELEKIQLTICETLKGIFHSRIQYPLKEAK</sequence>
<dbReference type="EMBL" id="JBHSFU010000006">
    <property type="protein sequence ID" value="MFC4558851.1"/>
    <property type="molecule type" value="Genomic_DNA"/>
</dbReference>
<dbReference type="Pfam" id="PF07698">
    <property type="entry name" value="7TM-7TMR_HD"/>
    <property type="match status" value="1"/>
</dbReference>
<evidence type="ECO:0000259" key="3">
    <source>
        <dbReference type="PROSITE" id="PS51831"/>
    </source>
</evidence>
<dbReference type="Pfam" id="PF01966">
    <property type="entry name" value="HD"/>
    <property type="match status" value="1"/>
</dbReference>
<dbReference type="SUPFAM" id="SSF109604">
    <property type="entry name" value="HD-domain/PDEase-like"/>
    <property type="match status" value="1"/>
</dbReference>
<dbReference type="Gene3D" id="1.10.3210.10">
    <property type="entry name" value="Hypothetical protein af1432"/>
    <property type="match status" value="1"/>
</dbReference>
<dbReference type="PANTHER" id="PTHR36442:SF1">
    <property type="entry name" value="CYCLIC-DI-AMP PHOSPHODIESTERASE PGPH"/>
    <property type="match status" value="1"/>
</dbReference>